<reference evidence="2" key="1">
    <citation type="submission" date="2022-11" db="UniProtKB">
        <authorList>
            <consortium name="WormBaseParasite"/>
        </authorList>
    </citation>
    <scope>IDENTIFICATION</scope>
</reference>
<protein>
    <submittedName>
        <fullName evidence="2">Uncharacterized protein</fullName>
    </submittedName>
</protein>
<dbReference type="WBParaSite" id="ES5_v2.g16214.t1">
    <property type="protein sequence ID" value="ES5_v2.g16214.t1"/>
    <property type="gene ID" value="ES5_v2.g16214"/>
</dbReference>
<proteinExistence type="predicted"/>
<organism evidence="1 2">
    <name type="scientific">Panagrolaimus sp. ES5</name>
    <dbReference type="NCBI Taxonomy" id="591445"/>
    <lineage>
        <taxon>Eukaryota</taxon>
        <taxon>Metazoa</taxon>
        <taxon>Ecdysozoa</taxon>
        <taxon>Nematoda</taxon>
        <taxon>Chromadorea</taxon>
        <taxon>Rhabditida</taxon>
        <taxon>Tylenchina</taxon>
        <taxon>Panagrolaimomorpha</taxon>
        <taxon>Panagrolaimoidea</taxon>
        <taxon>Panagrolaimidae</taxon>
        <taxon>Panagrolaimus</taxon>
    </lineage>
</organism>
<evidence type="ECO:0000313" key="1">
    <source>
        <dbReference type="Proteomes" id="UP000887579"/>
    </source>
</evidence>
<name>A0AC34FG22_9BILA</name>
<sequence length="72" mass="7291">MKKLLIASAAVVTAGSSAYADTTGGAAYDLTSLVSAVDFSQVVTAVLGIAASLMAVYVVMRGIKFIYSAVRG</sequence>
<dbReference type="Proteomes" id="UP000887579">
    <property type="component" value="Unplaced"/>
</dbReference>
<accession>A0AC34FG22</accession>
<evidence type="ECO:0000313" key="2">
    <source>
        <dbReference type="WBParaSite" id="ES5_v2.g16214.t1"/>
    </source>
</evidence>